<sequence>MVRPFFVALGLSVKNSLAVVLRLVYSILYELKIHA</sequence>
<dbReference type="EMBL" id="FZNS01000002">
    <property type="protein sequence ID" value="SNR44963.1"/>
    <property type="molecule type" value="Genomic_DNA"/>
</dbReference>
<evidence type="ECO:0000313" key="1">
    <source>
        <dbReference type="EMBL" id="SNR44963.1"/>
    </source>
</evidence>
<dbReference type="AlphaFoldDB" id="A0A238WFA3"/>
<keyword evidence="2" id="KW-1185">Reference proteome</keyword>
<proteinExistence type="predicted"/>
<accession>A0A238WFA3</accession>
<reference evidence="2" key="1">
    <citation type="submission" date="2017-06" db="EMBL/GenBank/DDBJ databases">
        <authorList>
            <person name="Varghese N."/>
            <person name="Submissions S."/>
        </authorList>
    </citation>
    <scope>NUCLEOTIDE SEQUENCE [LARGE SCALE GENOMIC DNA]</scope>
    <source>
        <strain evidence="2">DSM 28041</strain>
    </source>
</reference>
<gene>
    <name evidence="1" type="ORF">SAMN06269173_102525</name>
</gene>
<dbReference type="Proteomes" id="UP000198310">
    <property type="component" value="Unassembled WGS sequence"/>
</dbReference>
<protein>
    <submittedName>
        <fullName evidence="1">Uncharacterized protein</fullName>
    </submittedName>
</protein>
<organism evidence="1 2">
    <name type="scientific">Hymenobacter mucosus</name>
    <dbReference type="NCBI Taxonomy" id="1411120"/>
    <lineage>
        <taxon>Bacteria</taxon>
        <taxon>Pseudomonadati</taxon>
        <taxon>Bacteroidota</taxon>
        <taxon>Cytophagia</taxon>
        <taxon>Cytophagales</taxon>
        <taxon>Hymenobacteraceae</taxon>
        <taxon>Hymenobacter</taxon>
    </lineage>
</organism>
<evidence type="ECO:0000313" key="2">
    <source>
        <dbReference type="Proteomes" id="UP000198310"/>
    </source>
</evidence>
<name>A0A238WFA3_9BACT</name>